<evidence type="ECO:0000313" key="2">
    <source>
        <dbReference type="Proteomes" id="UP000195991"/>
    </source>
</evidence>
<dbReference type="RefSeq" id="WP_179192172.1">
    <property type="nucleotide sequence ID" value="NZ_FMBI01000027.1"/>
</dbReference>
<dbReference type="EMBL" id="FMBI01000027">
    <property type="protein sequence ID" value="SCC26191.1"/>
    <property type="molecule type" value="Genomic_DNA"/>
</dbReference>
<dbReference type="Proteomes" id="UP000195991">
    <property type="component" value="Unassembled WGS sequence"/>
</dbReference>
<evidence type="ECO:0000313" key="1">
    <source>
        <dbReference type="EMBL" id="SCC26191.1"/>
    </source>
</evidence>
<gene>
    <name evidence="1" type="ORF">BTT61001_02245</name>
</gene>
<dbReference type="AlphaFoldDB" id="A0A1C4D4F0"/>
<sequence length="57" mass="6821">MLKWVKKQKRPPCIVCEKQEGGLQLKETNWICENCAQITHEQGIERDTYTLYILFHK</sequence>
<proteinExistence type="predicted"/>
<reference evidence="1 2" key="1">
    <citation type="submission" date="2016-08" db="EMBL/GenBank/DDBJ databases">
        <authorList>
            <person name="Seilhamer J.J."/>
        </authorList>
    </citation>
    <scope>NUCLEOTIDE SEQUENCE [LARGE SCALE GENOMIC DNA]</scope>
    <source>
        <strain evidence="1 2">IEBC_T61001</strain>
    </source>
</reference>
<accession>A0A1C4D4F0</accession>
<protein>
    <submittedName>
        <fullName evidence="1">Uncharacterized protein</fullName>
    </submittedName>
</protein>
<organism evidence="1 2">
    <name type="scientific">Bacillus thuringiensis</name>
    <dbReference type="NCBI Taxonomy" id="1428"/>
    <lineage>
        <taxon>Bacteria</taxon>
        <taxon>Bacillati</taxon>
        <taxon>Bacillota</taxon>
        <taxon>Bacilli</taxon>
        <taxon>Bacillales</taxon>
        <taxon>Bacillaceae</taxon>
        <taxon>Bacillus</taxon>
        <taxon>Bacillus cereus group</taxon>
    </lineage>
</organism>
<name>A0A1C4D4F0_BACTU</name>